<keyword evidence="4" id="KW-1185">Reference proteome</keyword>
<evidence type="ECO:0000313" key="3">
    <source>
        <dbReference type="EMBL" id="MYN46082.1"/>
    </source>
</evidence>
<accession>A0A845HYW3</accession>
<keyword evidence="3" id="KW-0012">Acyltransferase</keyword>
<dbReference type="Pfam" id="PF01757">
    <property type="entry name" value="Acyl_transf_3"/>
    <property type="match status" value="1"/>
</dbReference>
<dbReference type="GO" id="GO:0009103">
    <property type="term" value="P:lipopolysaccharide biosynthetic process"/>
    <property type="evidence" value="ECO:0007669"/>
    <property type="project" value="TreeGrafter"/>
</dbReference>
<dbReference type="GO" id="GO:0016747">
    <property type="term" value="F:acyltransferase activity, transferring groups other than amino-acyl groups"/>
    <property type="evidence" value="ECO:0007669"/>
    <property type="project" value="InterPro"/>
</dbReference>
<evidence type="ECO:0000313" key="4">
    <source>
        <dbReference type="Proteomes" id="UP000444316"/>
    </source>
</evidence>
<evidence type="ECO:0000256" key="1">
    <source>
        <dbReference type="SAM" id="Phobius"/>
    </source>
</evidence>
<feature type="transmembrane region" description="Helical" evidence="1">
    <location>
        <begin position="266"/>
        <end position="284"/>
    </location>
</feature>
<feature type="transmembrane region" description="Helical" evidence="1">
    <location>
        <begin position="296"/>
        <end position="313"/>
    </location>
</feature>
<feature type="transmembrane region" description="Helical" evidence="1">
    <location>
        <begin position="42"/>
        <end position="66"/>
    </location>
</feature>
<dbReference type="RefSeq" id="WP_161035682.1">
    <property type="nucleotide sequence ID" value="NZ_WWCL01000003.1"/>
</dbReference>
<dbReference type="InterPro" id="IPR002656">
    <property type="entry name" value="Acyl_transf_3_dom"/>
</dbReference>
<dbReference type="PANTHER" id="PTHR23028:SF53">
    <property type="entry name" value="ACYL_TRANSF_3 DOMAIN-CONTAINING PROTEIN"/>
    <property type="match status" value="1"/>
</dbReference>
<keyword evidence="1" id="KW-1133">Transmembrane helix</keyword>
<reference evidence="3" key="1">
    <citation type="submission" date="2019-12" db="EMBL/GenBank/DDBJ databases">
        <title>Novel species isolated from a subtropical stream in China.</title>
        <authorList>
            <person name="Lu H."/>
        </authorList>
    </citation>
    <scope>NUCLEOTIDE SEQUENCE [LARGE SCALE GENOMIC DNA]</scope>
    <source>
        <strain evidence="3">FT93W</strain>
    </source>
</reference>
<sequence length="389" mass="42785">MLPDGGSGRAAGIDLLRALAIVSVMLYHLSSHGVALPPMVELGWMGVDLFFVLSGYLIGWQLLGCYAESGTPRWRRFFLGRALRILPAYYAVLVLYVVLGDQREGGTLQPLWKFLSFTVNLCPRWEQGLAYSHAWSLCVEEHFYLLFPALVWLLARRPSARKISLLLAGLFGGALLLRGYLWQTQVAASMDAGDVGQAMQHFVPLIYNPTYARLDGLLLGVVLAMLRAFRPHWWQGLQAHNKALLLCAAAIFYLCSQIPLMSLAGATLLFPLLALGCGALLLSVTSPASYLARQRLPGAQTLALLAYSLYLTHRQIYHWLDTLLPQLAEQSTVVAAAGYVAAALLGAVLLYWLVERPALELRRRLLAAPQLDHYLAMPQASSSAGPKNS</sequence>
<dbReference type="AlphaFoldDB" id="A0A845HYW3"/>
<keyword evidence="1" id="KW-0472">Membrane</keyword>
<keyword evidence="1" id="KW-0812">Transmembrane</keyword>
<feature type="transmembrane region" description="Helical" evidence="1">
    <location>
        <begin position="211"/>
        <end position="229"/>
    </location>
</feature>
<feature type="transmembrane region" description="Helical" evidence="1">
    <location>
        <begin position="12"/>
        <end position="30"/>
    </location>
</feature>
<proteinExistence type="predicted"/>
<dbReference type="EMBL" id="WWCL01000003">
    <property type="protein sequence ID" value="MYN46082.1"/>
    <property type="molecule type" value="Genomic_DNA"/>
</dbReference>
<name>A0A845HYW3_9BURK</name>
<protein>
    <submittedName>
        <fullName evidence="3">Acyltransferase family protein</fullName>
    </submittedName>
</protein>
<dbReference type="InterPro" id="IPR050879">
    <property type="entry name" value="Acyltransferase_3"/>
</dbReference>
<dbReference type="PANTHER" id="PTHR23028">
    <property type="entry name" value="ACETYLTRANSFERASE"/>
    <property type="match status" value="1"/>
</dbReference>
<feature type="transmembrane region" description="Helical" evidence="1">
    <location>
        <begin position="78"/>
        <end position="99"/>
    </location>
</feature>
<keyword evidence="3" id="KW-0808">Transferase</keyword>
<feature type="transmembrane region" description="Helical" evidence="1">
    <location>
        <begin position="333"/>
        <end position="354"/>
    </location>
</feature>
<comment type="caution">
    <text evidence="3">The sequence shown here is derived from an EMBL/GenBank/DDBJ whole genome shotgun (WGS) entry which is preliminary data.</text>
</comment>
<gene>
    <name evidence="3" type="ORF">GTP23_13585</name>
</gene>
<feature type="transmembrane region" description="Helical" evidence="1">
    <location>
        <begin position="241"/>
        <end position="260"/>
    </location>
</feature>
<feature type="transmembrane region" description="Helical" evidence="1">
    <location>
        <begin position="134"/>
        <end position="154"/>
    </location>
</feature>
<feature type="transmembrane region" description="Helical" evidence="1">
    <location>
        <begin position="163"/>
        <end position="181"/>
    </location>
</feature>
<feature type="domain" description="Acyltransferase 3" evidence="2">
    <location>
        <begin position="11"/>
        <end position="352"/>
    </location>
</feature>
<dbReference type="GO" id="GO:0016020">
    <property type="term" value="C:membrane"/>
    <property type="evidence" value="ECO:0007669"/>
    <property type="project" value="TreeGrafter"/>
</dbReference>
<organism evidence="3 4">
    <name type="scientific">Duganella fentianensis</name>
    <dbReference type="NCBI Taxonomy" id="2692177"/>
    <lineage>
        <taxon>Bacteria</taxon>
        <taxon>Pseudomonadati</taxon>
        <taxon>Pseudomonadota</taxon>
        <taxon>Betaproteobacteria</taxon>
        <taxon>Burkholderiales</taxon>
        <taxon>Oxalobacteraceae</taxon>
        <taxon>Telluria group</taxon>
        <taxon>Duganella</taxon>
    </lineage>
</organism>
<evidence type="ECO:0000259" key="2">
    <source>
        <dbReference type="Pfam" id="PF01757"/>
    </source>
</evidence>
<dbReference type="Proteomes" id="UP000444316">
    <property type="component" value="Unassembled WGS sequence"/>
</dbReference>